<dbReference type="EMBL" id="JAGQLL010000062">
    <property type="protein sequence ID" value="MCA9380443.1"/>
    <property type="molecule type" value="Genomic_DNA"/>
</dbReference>
<gene>
    <name evidence="3" type="ORF">KC675_04660</name>
</gene>
<dbReference type="CDD" id="cd03424">
    <property type="entry name" value="NUDIX_ADPRase_Nudt5_UGPPase_Nudt14"/>
    <property type="match status" value="1"/>
</dbReference>
<reference evidence="3" key="1">
    <citation type="submission" date="2020-04" db="EMBL/GenBank/DDBJ databases">
        <authorList>
            <person name="Zhang T."/>
        </authorList>
    </citation>
    <scope>NUCLEOTIDE SEQUENCE</scope>
    <source>
        <strain evidence="3">HKST-UBA15</strain>
    </source>
</reference>
<dbReference type="InterPro" id="IPR000086">
    <property type="entry name" value="NUDIX_hydrolase_dom"/>
</dbReference>
<dbReference type="SUPFAM" id="SSF55811">
    <property type="entry name" value="Nudix"/>
    <property type="match status" value="1"/>
</dbReference>
<reference evidence="3" key="2">
    <citation type="journal article" date="2021" name="Microbiome">
        <title>Successional dynamics and alternative stable states in a saline activated sludge microbial community over 9 years.</title>
        <authorList>
            <person name="Wang Y."/>
            <person name="Ye J."/>
            <person name="Ju F."/>
            <person name="Liu L."/>
            <person name="Boyd J.A."/>
            <person name="Deng Y."/>
            <person name="Parks D.H."/>
            <person name="Jiang X."/>
            <person name="Yin X."/>
            <person name="Woodcroft B.J."/>
            <person name="Tyson G.W."/>
            <person name="Hugenholtz P."/>
            <person name="Polz M.F."/>
            <person name="Zhang T."/>
        </authorList>
    </citation>
    <scope>NUCLEOTIDE SEQUENCE</scope>
    <source>
        <strain evidence="3">HKST-UBA15</strain>
    </source>
</reference>
<dbReference type="Pfam" id="PF00293">
    <property type="entry name" value="NUDIX"/>
    <property type="match status" value="1"/>
</dbReference>
<organism evidence="3 4">
    <name type="scientific">Candidatus Dojkabacteria bacterium</name>
    <dbReference type="NCBI Taxonomy" id="2099670"/>
    <lineage>
        <taxon>Bacteria</taxon>
        <taxon>Candidatus Dojkabacteria</taxon>
    </lineage>
</organism>
<protein>
    <submittedName>
        <fullName evidence="3">NUDIX domain-containing protein</fullName>
    </submittedName>
</protein>
<sequence>DSDGKLIISNEEQPGRPAQVGLIGGRVDKGEEPIDAAKRELLEESGYIAHDFKLWIKTTPLEKVEWSTYIFIVKNIEKVQDQELESGEKINLFKVSFDEFVDKYVVDEDFRDFECTLEILRAKNDPEQFLKLKKQFTN</sequence>
<accession>A0A955IEG3</accession>
<dbReference type="InterPro" id="IPR015797">
    <property type="entry name" value="NUDIX_hydrolase-like_dom_sf"/>
</dbReference>
<feature type="non-terminal residue" evidence="3">
    <location>
        <position position="1"/>
    </location>
</feature>
<dbReference type="Proteomes" id="UP000745577">
    <property type="component" value="Unassembled WGS sequence"/>
</dbReference>
<dbReference type="AlphaFoldDB" id="A0A955IEG3"/>
<dbReference type="PROSITE" id="PS51462">
    <property type="entry name" value="NUDIX"/>
    <property type="match status" value="1"/>
</dbReference>
<dbReference type="Gene3D" id="3.90.79.10">
    <property type="entry name" value="Nucleoside Triphosphate Pyrophosphohydrolase"/>
    <property type="match status" value="1"/>
</dbReference>
<evidence type="ECO:0000259" key="2">
    <source>
        <dbReference type="PROSITE" id="PS51462"/>
    </source>
</evidence>
<keyword evidence="1" id="KW-0378">Hydrolase</keyword>
<name>A0A955IEG3_9BACT</name>
<dbReference type="GO" id="GO:0016787">
    <property type="term" value="F:hydrolase activity"/>
    <property type="evidence" value="ECO:0007669"/>
    <property type="project" value="UniProtKB-KW"/>
</dbReference>
<feature type="domain" description="Nudix hydrolase" evidence="2">
    <location>
        <begin position="1"/>
        <end position="121"/>
    </location>
</feature>
<evidence type="ECO:0000313" key="4">
    <source>
        <dbReference type="Proteomes" id="UP000745577"/>
    </source>
</evidence>
<proteinExistence type="predicted"/>
<dbReference type="InterPro" id="IPR020084">
    <property type="entry name" value="NUDIX_hydrolase_CS"/>
</dbReference>
<dbReference type="PROSITE" id="PS00893">
    <property type="entry name" value="NUDIX_BOX"/>
    <property type="match status" value="1"/>
</dbReference>
<comment type="caution">
    <text evidence="3">The sequence shown here is derived from an EMBL/GenBank/DDBJ whole genome shotgun (WGS) entry which is preliminary data.</text>
</comment>
<evidence type="ECO:0000313" key="3">
    <source>
        <dbReference type="EMBL" id="MCA9380443.1"/>
    </source>
</evidence>
<evidence type="ECO:0000256" key="1">
    <source>
        <dbReference type="ARBA" id="ARBA00022801"/>
    </source>
</evidence>